<protein>
    <submittedName>
        <fullName evidence="2">Uncharacterized protein</fullName>
    </submittedName>
</protein>
<feature type="transmembrane region" description="Helical" evidence="1">
    <location>
        <begin position="20"/>
        <end position="41"/>
    </location>
</feature>
<dbReference type="OrthoDB" id="10653348at2759"/>
<dbReference type="Proteomes" id="UP000886595">
    <property type="component" value="Unassembled WGS sequence"/>
</dbReference>
<proteinExistence type="predicted"/>
<keyword evidence="1" id="KW-0472">Membrane</keyword>
<keyword evidence="3" id="KW-1185">Reference proteome</keyword>
<name>A0A8X8BBV6_BRACI</name>
<sequence>MDIGSMKIVFTPLWEIGLALFNVICFPVIMVDFSFMEIVFFPKCPLVLRGIIVGGLMSTA</sequence>
<keyword evidence="1" id="KW-1133">Transmembrane helix</keyword>
<evidence type="ECO:0000313" key="3">
    <source>
        <dbReference type="Proteomes" id="UP000886595"/>
    </source>
</evidence>
<dbReference type="EMBL" id="JAAMPC010000002">
    <property type="protein sequence ID" value="KAG2328763.1"/>
    <property type="molecule type" value="Genomic_DNA"/>
</dbReference>
<comment type="caution">
    <text evidence="2">The sequence shown here is derived from an EMBL/GenBank/DDBJ whole genome shotgun (WGS) entry which is preliminary data.</text>
</comment>
<keyword evidence="1" id="KW-0812">Transmembrane</keyword>
<evidence type="ECO:0000313" key="2">
    <source>
        <dbReference type="EMBL" id="KAG2328763.1"/>
    </source>
</evidence>
<accession>A0A8X8BBV6</accession>
<dbReference type="AlphaFoldDB" id="A0A8X8BBV6"/>
<evidence type="ECO:0000256" key="1">
    <source>
        <dbReference type="SAM" id="Phobius"/>
    </source>
</evidence>
<reference evidence="2 3" key="1">
    <citation type="submission" date="2020-02" db="EMBL/GenBank/DDBJ databases">
        <authorList>
            <person name="Ma Q."/>
            <person name="Huang Y."/>
            <person name="Song X."/>
            <person name="Pei D."/>
        </authorList>
    </citation>
    <scope>NUCLEOTIDE SEQUENCE [LARGE SCALE GENOMIC DNA]</scope>
    <source>
        <strain evidence="2">Sxm20200214</strain>
        <tissue evidence="2">Leaf</tissue>
    </source>
</reference>
<organism evidence="2 3">
    <name type="scientific">Brassica carinata</name>
    <name type="common">Ethiopian mustard</name>
    <name type="synonym">Abyssinian cabbage</name>
    <dbReference type="NCBI Taxonomy" id="52824"/>
    <lineage>
        <taxon>Eukaryota</taxon>
        <taxon>Viridiplantae</taxon>
        <taxon>Streptophyta</taxon>
        <taxon>Embryophyta</taxon>
        <taxon>Tracheophyta</taxon>
        <taxon>Spermatophyta</taxon>
        <taxon>Magnoliopsida</taxon>
        <taxon>eudicotyledons</taxon>
        <taxon>Gunneridae</taxon>
        <taxon>Pentapetalae</taxon>
        <taxon>rosids</taxon>
        <taxon>malvids</taxon>
        <taxon>Brassicales</taxon>
        <taxon>Brassicaceae</taxon>
        <taxon>Brassiceae</taxon>
        <taxon>Brassica</taxon>
    </lineage>
</organism>
<gene>
    <name evidence="2" type="ORF">Bca52824_011491</name>
</gene>